<dbReference type="GO" id="GO:0006751">
    <property type="term" value="P:glutathione catabolic process"/>
    <property type="evidence" value="ECO:0007669"/>
    <property type="project" value="UniProtKB-UniRule"/>
</dbReference>
<evidence type="ECO:0000256" key="1">
    <source>
        <dbReference type="ARBA" id="ARBA00009662"/>
    </source>
</evidence>
<name>A0A6J2LUZ5_9CHIR</name>
<dbReference type="Proteomes" id="UP000504628">
    <property type="component" value="Chromosome 6"/>
</dbReference>
<dbReference type="PANTHER" id="PTHR12192:SF2">
    <property type="entry name" value="GLUTATHIONE-SPECIFIC GAMMA-GLUTAMYLCYCLOTRANSFERASE 2"/>
    <property type="match status" value="1"/>
</dbReference>
<dbReference type="EC" id="4.3.2.7" evidence="5"/>
<comment type="catalytic activity">
    <reaction evidence="4 5">
        <text>glutathione = L-cysteinylglycine + 5-oxo-L-proline</text>
        <dbReference type="Rhea" id="RHEA:47724"/>
        <dbReference type="ChEBI" id="CHEBI:57925"/>
        <dbReference type="ChEBI" id="CHEBI:58402"/>
        <dbReference type="ChEBI" id="CHEBI:61694"/>
        <dbReference type="EC" id="4.3.2.7"/>
    </reaction>
</comment>
<dbReference type="GO" id="GO:0005737">
    <property type="term" value="C:cytoplasm"/>
    <property type="evidence" value="ECO:0007669"/>
    <property type="project" value="TreeGrafter"/>
</dbReference>
<dbReference type="SUPFAM" id="SSF110857">
    <property type="entry name" value="Gamma-glutamyl cyclotransferase-like"/>
    <property type="match status" value="1"/>
</dbReference>
<protein>
    <recommendedName>
        <fullName evidence="5">Gamma-glutamylcyclotransferase</fullName>
        <ecNumber evidence="5">4.3.2.7</ecNumber>
    </recommendedName>
</protein>
<comment type="function">
    <text evidence="3 5">Catalyzes the cleavage of glutathione into 5-oxo-L-proline and a Cys-Gly dipeptide. Acts specifically on glutathione, but not on other gamma-glutamyl peptides.</text>
</comment>
<sequence>MLKVNATCYPKEENKIITLTKIKLKNAHRTSCPSVFCATSQAMLLPRLRPAQPVTRLGQAEDAASTPATVAAKVQAKMWVFGYGSLIWKVDFPYQDKLIGYITGYSRRFWQGSTDHRGVPGKPGRVVTLVEDPGGCVWGVAYKLPVGKEEEVKAYLDFREKGGYRTTTVTFYPKDPTAKPFRVLLYIGTCDNPNYLGPAPLEDIAEQIFNAAGPSGRNTEYLFELANSIRNLVPEEADEHLFSLEKLVKERLEGKQNLNCL</sequence>
<dbReference type="InterPro" id="IPR006840">
    <property type="entry name" value="ChaC"/>
</dbReference>
<evidence type="ECO:0000256" key="5">
    <source>
        <dbReference type="RuleBase" id="RU363081"/>
    </source>
</evidence>
<organism evidence="6 7">
    <name type="scientific">Phyllostomus discolor</name>
    <name type="common">pale spear-nosed bat</name>
    <dbReference type="NCBI Taxonomy" id="89673"/>
    <lineage>
        <taxon>Eukaryota</taxon>
        <taxon>Metazoa</taxon>
        <taxon>Chordata</taxon>
        <taxon>Craniata</taxon>
        <taxon>Vertebrata</taxon>
        <taxon>Euteleostomi</taxon>
        <taxon>Mammalia</taxon>
        <taxon>Eutheria</taxon>
        <taxon>Laurasiatheria</taxon>
        <taxon>Chiroptera</taxon>
        <taxon>Yangochiroptera</taxon>
        <taxon>Phyllostomidae</taxon>
        <taxon>Phyllostominae</taxon>
        <taxon>Phyllostomus</taxon>
    </lineage>
</organism>
<comment type="similarity">
    <text evidence="1">Belongs to the gamma-glutamylcyclotransferase family. ChaC subfamily.</text>
</comment>
<evidence type="ECO:0000313" key="6">
    <source>
        <dbReference type="Proteomes" id="UP000504628"/>
    </source>
</evidence>
<keyword evidence="2 5" id="KW-0456">Lyase</keyword>
<evidence type="ECO:0000256" key="4">
    <source>
        <dbReference type="ARBA" id="ARBA00048073"/>
    </source>
</evidence>
<dbReference type="InParanoid" id="A0A6J2LUZ5"/>
<reference evidence="7" key="1">
    <citation type="submission" date="2025-08" db="UniProtKB">
        <authorList>
            <consortium name="RefSeq"/>
        </authorList>
    </citation>
    <scope>IDENTIFICATION</scope>
    <source>
        <tissue evidence="7">Muscle</tissue>
    </source>
</reference>
<dbReference type="RefSeq" id="XP_028371557.2">
    <property type="nucleotide sequence ID" value="XM_028515756.2"/>
</dbReference>
<dbReference type="AlphaFoldDB" id="A0A6J2LUZ5"/>
<keyword evidence="6" id="KW-1185">Reference proteome</keyword>
<dbReference type="GO" id="GO:0061928">
    <property type="term" value="F:glutathione specific gamma-glutamylcyclotransferase activity"/>
    <property type="evidence" value="ECO:0007669"/>
    <property type="project" value="UniProtKB-EC"/>
</dbReference>
<dbReference type="InterPro" id="IPR036568">
    <property type="entry name" value="GGCT-like_sf"/>
</dbReference>
<gene>
    <name evidence="7" type="primary">CHAC2</name>
</gene>
<dbReference type="GO" id="GO:0003839">
    <property type="term" value="F:gamma-glutamylcyclotransferase activity"/>
    <property type="evidence" value="ECO:0007669"/>
    <property type="project" value="UniProtKB-UniRule"/>
</dbReference>
<dbReference type="CTD" id="494143"/>
<evidence type="ECO:0000256" key="3">
    <source>
        <dbReference type="ARBA" id="ARBA00045227"/>
    </source>
</evidence>
<dbReference type="Gene3D" id="3.10.490.10">
    <property type="entry name" value="Gamma-glutamyl cyclotransferase-like"/>
    <property type="match status" value="1"/>
</dbReference>
<dbReference type="FunCoup" id="A0A6J2LUZ5">
    <property type="interactions" value="978"/>
</dbReference>
<evidence type="ECO:0000313" key="7">
    <source>
        <dbReference type="RefSeq" id="XP_028371557.2"/>
    </source>
</evidence>
<dbReference type="KEGG" id="pdic:114499518"/>
<proteinExistence type="inferred from homology"/>
<dbReference type="CDD" id="cd06661">
    <property type="entry name" value="GGCT_like"/>
    <property type="match status" value="1"/>
</dbReference>
<dbReference type="FunFam" id="3.10.490.10:FF:000003">
    <property type="entry name" value="Gamma-glutamylcyclotransferase"/>
    <property type="match status" value="1"/>
</dbReference>
<dbReference type="OrthoDB" id="1933483at2759"/>
<accession>A0A6J2LUZ5</accession>
<dbReference type="InterPro" id="IPR013024">
    <property type="entry name" value="GGCT-like"/>
</dbReference>
<dbReference type="GeneID" id="114499518"/>
<dbReference type="PANTHER" id="PTHR12192">
    <property type="entry name" value="CATION TRANSPORT PROTEIN CHAC-RELATED"/>
    <property type="match status" value="1"/>
</dbReference>
<dbReference type="Pfam" id="PF04752">
    <property type="entry name" value="ChaC"/>
    <property type="match status" value="1"/>
</dbReference>
<evidence type="ECO:0000256" key="2">
    <source>
        <dbReference type="ARBA" id="ARBA00023239"/>
    </source>
</evidence>